<organism evidence="1 2">
    <name type="scientific">Deinococcus taklimakanensis</name>
    <dbReference type="NCBI Taxonomy" id="536443"/>
    <lineage>
        <taxon>Bacteria</taxon>
        <taxon>Thermotogati</taxon>
        <taxon>Deinococcota</taxon>
        <taxon>Deinococci</taxon>
        <taxon>Deinococcales</taxon>
        <taxon>Deinococcaceae</taxon>
        <taxon>Deinococcus</taxon>
    </lineage>
</organism>
<comment type="caution">
    <text evidence="1">The sequence shown here is derived from an EMBL/GenBank/DDBJ whole genome shotgun (WGS) entry which is preliminary data.</text>
</comment>
<dbReference type="Proteomes" id="UP001597475">
    <property type="component" value="Unassembled WGS sequence"/>
</dbReference>
<protein>
    <submittedName>
        <fullName evidence="1">Uncharacterized protein</fullName>
    </submittedName>
</protein>
<accession>A0ABW5P4J4</accession>
<gene>
    <name evidence="1" type="ORF">ACFSR9_12030</name>
</gene>
<keyword evidence="2" id="KW-1185">Reference proteome</keyword>
<sequence>MKQLTLPQLREAVETALRENDIPLGTYRWSTGQRTPALYVGEPPEGVTVSGLEILIPETPETDVLPTFAGAVSIDRFPIRAVSHDGKSLSPVWMALAGAFKGLEAPQVLQATDRYPDQMLIRITP</sequence>
<evidence type="ECO:0000313" key="2">
    <source>
        <dbReference type="Proteomes" id="UP001597475"/>
    </source>
</evidence>
<proteinExistence type="predicted"/>
<reference evidence="2" key="1">
    <citation type="journal article" date="2019" name="Int. J. Syst. Evol. Microbiol.">
        <title>The Global Catalogue of Microorganisms (GCM) 10K type strain sequencing project: providing services to taxonomists for standard genome sequencing and annotation.</title>
        <authorList>
            <consortium name="The Broad Institute Genomics Platform"/>
            <consortium name="The Broad Institute Genome Sequencing Center for Infectious Disease"/>
            <person name="Wu L."/>
            <person name="Ma J."/>
        </authorList>
    </citation>
    <scope>NUCLEOTIDE SEQUENCE [LARGE SCALE GENOMIC DNA]</scope>
    <source>
        <strain evidence="2">KCTC 33842</strain>
    </source>
</reference>
<dbReference type="EMBL" id="JBHUMK010000052">
    <property type="protein sequence ID" value="MFD2610161.1"/>
    <property type="molecule type" value="Genomic_DNA"/>
</dbReference>
<dbReference type="RefSeq" id="WP_386846119.1">
    <property type="nucleotide sequence ID" value="NZ_JBHUMK010000052.1"/>
</dbReference>
<evidence type="ECO:0000313" key="1">
    <source>
        <dbReference type="EMBL" id="MFD2610161.1"/>
    </source>
</evidence>
<name>A0ABW5P4J4_9DEIO</name>